<comment type="caution">
    <text evidence="1">The sequence shown here is derived from an EMBL/GenBank/DDBJ whole genome shotgun (WGS) entry which is preliminary data.</text>
</comment>
<name>A0A0R2NR56_9LACO</name>
<sequence>MSFTTEESDYLLTLLDTQLFTLLSRVTRWQTHSLSQAQYDRQVAETLTPNLTLMTQIVTKLAPTVSDQTQLGALQVGLTKLTDATTYQLTTTQLNLANERRMNRHRR</sequence>
<dbReference type="EMBL" id="AYGX02000083">
    <property type="protein sequence ID" value="KRO27227.1"/>
    <property type="molecule type" value="Genomic_DNA"/>
</dbReference>
<reference evidence="1 2" key="1">
    <citation type="journal article" date="2015" name="Genome Announc.">
        <title>Expanding the biotechnology potential of lactobacilli through comparative genomics of 213 strains and associated genera.</title>
        <authorList>
            <person name="Sun Z."/>
            <person name="Harris H.M."/>
            <person name="McCann A."/>
            <person name="Guo C."/>
            <person name="Argimon S."/>
            <person name="Zhang W."/>
            <person name="Yang X."/>
            <person name="Jeffery I.B."/>
            <person name="Cooney J.C."/>
            <person name="Kagawa T.F."/>
            <person name="Liu W."/>
            <person name="Song Y."/>
            <person name="Salvetti E."/>
            <person name="Wrobel A."/>
            <person name="Rasinkangas P."/>
            <person name="Parkhill J."/>
            <person name="Rea M.C."/>
            <person name="O'Sullivan O."/>
            <person name="Ritari J."/>
            <person name="Douillard F.P."/>
            <person name="Paul Ross R."/>
            <person name="Yang R."/>
            <person name="Briner A.E."/>
            <person name="Felis G.E."/>
            <person name="de Vos W.M."/>
            <person name="Barrangou R."/>
            <person name="Klaenhammer T.R."/>
            <person name="Caufield P.W."/>
            <person name="Cui Y."/>
            <person name="Zhang H."/>
            <person name="O'Toole P.W."/>
        </authorList>
    </citation>
    <scope>NUCLEOTIDE SEQUENCE [LARGE SCALE GENOMIC DNA]</scope>
    <source>
        <strain evidence="1 2">DSM 21115</strain>
    </source>
</reference>
<dbReference type="RefSeq" id="WP_024623610.1">
    <property type="nucleotide sequence ID" value="NZ_AYGX02000083.1"/>
</dbReference>
<keyword evidence="2" id="KW-1185">Reference proteome</keyword>
<dbReference type="AlphaFoldDB" id="A0A0R2NR56"/>
<evidence type="ECO:0000313" key="1">
    <source>
        <dbReference type="EMBL" id="KRO27227.1"/>
    </source>
</evidence>
<protein>
    <submittedName>
        <fullName evidence="1">Uncharacterized protein</fullName>
    </submittedName>
</protein>
<evidence type="ECO:0000313" key="2">
    <source>
        <dbReference type="Proteomes" id="UP000050920"/>
    </source>
</evidence>
<proteinExistence type="predicted"/>
<gene>
    <name evidence="1" type="ORF">DY78_GL000198</name>
</gene>
<dbReference type="Proteomes" id="UP000050920">
    <property type="component" value="Unassembled WGS sequence"/>
</dbReference>
<organism evidence="1 2">
    <name type="scientific">Lactiplantibacillus fabifermentans DSM 21115</name>
    <dbReference type="NCBI Taxonomy" id="1413187"/>
    <lineage>
        <taxon>Bacteria</taxon>
        <taxon>Bacillati</taxon>
        <taxon>Bacillota</taxon>
        <taxon>Bacilli</taxon>
        <taxon>Lactobacillales</taxon>
        <taxon>Lactobacillaceae</taxon>
        <taxon>Lactiplantibacillus</taxon>
    </lineage>
</organism>
<accession>A0A0R2NR56</accession>